<accession>I0Z1G8</accession>
<evidence type="ECO:0000313" key="11">
    <source>
        <dbReference type="EMBL" id="EIE24487.1"/>
    </source>
</evidence>
<evidence type="ECO:0000256" key="7">
    <source>
        <dbReference type="ARBA" id="ARBA00022840"/>
    </source>
</evidence>
<dbReference type="InterPro" id="IPR045116">
    <property type="entry name" value="Clp1/Grc3"/>
</dbReference>
<dbReference type="KEGG" id="csl:COCSUDRAFT_40871"/>
<dbReference type="STRING" id="574566.I0Z1G8"/>
<dbReference type="Pfam" id="PF25467">
    <property type="entry name" value="NOL9_C"/>
    <property type="match status" value="1"/>
</dbReference>
<keyword evidence="8" id="KW-0539">Nucleus</keyword>
<dbReference type="PANTHER" id="PTHR12755">
    <property type="entry name" value="CLEAVAGE/POLYADENYLATION FACTOR IA SUBUNIT CLP1P"/>
    <property type="match status" value="1"/>
</dbReference>
<dbReference type="InterPro" id="IPR057570">
    <property type="entry name" value="NOL9_C"/>
</dbReference>
<organism evidence="11 12">
    <name type="scientific">Coccomyxa subellipsoidea (strain C-169)</name>
    <name type="common">Green microalga</name>
    <dbReference type="NCBI Taxonomy" id="574566"/>
    <lineage>
        <taxon>Eukaryota</taxon>
        <taxon>Viridiplantae</taxon>
        <taxon>Chlorophyta</taxon>
        <taxon>core chlorophytes</taxon>
        <taxon>Trebouxiophyceae</taxon>
        <taxon>Trebouxiophyceae incertae sedis</taxon>
        <taxon>Coccomyxaceae</taxon>
        <taxon>Coccomyxa</taxon>
        <taxon>Coccomyxa subellipsoidea</taxon>
    </lineage>
</organism>
<evidence type="ECO:0000256" key="8">
    <source>
        <dbReference type="ARBA" id="ARBA00023242"/>
    </source>
</evidence>
<comment type="similarity">
    <text evidence="2">Belongs to the Clp1 family. NOL9/GRC3 subfamily.</text>
</comment>
<dbReference type="InterPro" id="IPR032319">
    <property type="entry name" value="CLP1_P"/>
</dbReference>
<feature type="domain" description="Clp1 P-loop" evidence="9">
    <location>
        <begin position="69"/>
        <end position="208"/>
    </location>
</feature>
<dbReference type="GO" id="GO:0051731">
    <property type="term" value="F:polynucleotide 5'-hydroxyl-kinase activity"/>
    <property type="evidence" value="ECO:0007669"/>
    <property type="project" value="InterPro"/>
</dbReference>
<protein>
    <submittedName>
        <fullName evidence="11">Uncharacterized protein</fullName>
    </submittedName>
</protein>
<dbReference type="SUPFAM" id="SSF52540">
    <property type="entry name" value="P-loop containing nucleoside triphosphate hydrolases"/>
    <property type="match status" value="1"/>
</dbReference>
<evidence type="ECO:0000256" key="6">
    <source>
        <dbReference type="ARBA" id="ARBA00022777"/>
    </source>
</evidence>
<keyword evidence="3" id="KW-0698">rRNA processing</keyword>
<dbReference type="GO" id="GO:0005524">
    <property type="term" value="F:ATP binding"/>
    <property type="evidence" value="ECO:0007669"/>
    <property type="project" value="UniProtKB-KW"/>
</dbReference>
<name>I0Z1G8_COCSC</name>
<reference evidence="11 12" key="1">
    <citation type="journal article" date="2012" name="Genome Biol.">
        <title>The genome of the polar eukaryotic microalga coccomyxa subellipsoidea reveals traits of cold adaptation.</title>
        <authorList>
            <person name="Blanc G."/>
            <person name="Agarkova I."/>
            <person name="Grimwood J."/>
            <person name="Kuo A."/>
            <person name="Brueggeman A."/>
            <person name="Dunigan D."/>
            <person name="Gurnon J."/>
            <person name="Ladunga I."/>
            <person name="Lindquist E."/>
            <person name="Lucas S."/>
            <person name="Pangilinan J."/>
            <person name="Proschold T."/>
            <person name="Salamov A."/>
            <person name="Schmutz J."/>
            <person name="Weeks D."/>
            <person name="Yamada T."/>
            <person name="Claverie J.M."/>
            <person name="Grigoriev I."/>
            <person name="Van Etten J."/>
            <person name="Lomsadze A."/>
            <person name="Borodovsky M."/>
        </authorList>
    </citation>
    <scope>NUCLEOTIDE SEQUENCE [LARGE SCALE GENOMIC DNA]</scope>
    <source>
        <strain evidence="11 12">C-169</strain>
    </source>
</reference>
<keyword evidence="6" id="KW-0418">Kinase</keyword>
<evidence type="ECO:0000256" key="3">
    <source>
        <dbReference type="ARBA" id="ARBA00022552"/>
    </source>
</evidence>
<keyword evidence="4" id="KW-0808">Transferase</keyword>
<dbReference type="GO" id="GO:0000448">
    <property type="term" value="P:cleavage in ITS2 between 5.8S rRNA and LSU-rRNA of tricistronic rRNA transcript (SSU-rRNA, 5.8S rRNA, LSU-rRNA)"/>
    <property type="evidence" value="ECO:0007669"/>
    <property type="project" value="TreeGrafter"/>
</dbReference>
<evidence type="ECO:0000256" key="5">
    <source>
        <dbReference type="ARBA" id="ARBA00022741"/>
    </source>
</evidence>
<dbReference type="GeneID" id="17042489"/>
<comment type="caution">
    <text evidence="11">The sequence shown here is derived from an EMBL/GenBank/DDBJ whole genome shotgun (WGS) entry which is preliminary data.</text>
</comment>
<evidence type="ECO:0000256" key="4">
    <source>
        <dbReference type="ARBA" id="ARBA00022679"/>
    </source>
</evidence>
<dbReference type="OrthoDB" id="2405412at2759"/>
<dbReference type="InterPro" id="IPR027417">
    <property type="entry name" value="P-loop_NTPase"/>
</dbReference>
<evidence type="ECO:0000259" key="10">
    <source>
        <dbReference type="Pfam" id="PF25467"/>
    </source>
</evidence>
<keyword evidence="12" id="KW-1185">Reference proteome</keyword>
<dbReference type="eggNOG" id="KOG2750">
    <property type="taxonomic scope" value="Eukaryota"/>
</dbReference>
<dbReference type="RefSeq" id="XP_005649031.1">
    <property type="nucleotide sequence ID" value="XM_005648974.1"/>
</dbReference>
<sequence>MFNGGLVDAADGADVAAFAGASWRVLPEGACAAHLVPQDWREAAAGISVAVQDVCSSGRSGGRTVAVCGAKGTGKSSFGRLLANSLLNNTAQSVAWLDADCGQPEFTCRVFCAGMVSLTYLDRPVYGLPHMHQRKPDQARFVGHLSAERDPVAYRGAVQELLSWHAAHHTSAPLVINTCGWIKGLGFDLLADLLQNAGPSHVVLLQTANPRRNLPAEIFWAPAGSPAQVPAPACVLQLQAVGQLPPAPAAPAQQLPGAPPAPKKLSAAETRSLSWLVWAREIVGLPTSGIRWEADTLAATAMGLASHTPYTVQLSDMTVEVLHASVAPGQLGYVLNGALVGLCSRAEQAAEAPDGRPETMCLGVGIIRAVDIAAGRAYVLATLDVEAMQQVNVLQVGRLELPPELLQSGPVVSPYLSTWSIGSAGTGAGAIKSRNNLPRAAQLVG</sequence>
<dbReference type="Proteomes" id="UP000007264">
    <property type="component" value="Unassembled WGS sequence"/>
</dbReference>
<dbReference type="Pfam" id="PF16575">
    <property type="entry name" value="CLP1_P"/>
    <property type="match status" value="1"/>
</dbReference>
<dbReference type="EMBL" id="AGSI01000005">
    <property type="protein sequence ID" value="EIE24487.1"/>
    <property type="molecule type" value="Genomic_DNA"/>
</dbReference>
<dbReference type="PANTHER" id="PTHR12755:SF3">
    <property type="entry name" value="POLYNUCLEOTIDE 5'-HYDROXYL-KINASE NOL9"/>
    <property type="match status" value="1"/>
</dbReference>
<comment type="subcellular location">
    <subcellularLocation>
        <location evidence="1">Nucleus</location>
        <location evidence="1">Nucleolus</location>
    </subcellularLocation>
</comment>
<evidence type="ECO:0000259" key="9">
    <source>
        <dbReference type="Pfam" id="PF16575"/>
    </source>
</evidence>
<feature type="domain" description="NOL9 C-terminal" evidence="10">
    <location>
        <begin position="306"/>
        <end position="402"/>
    </location>
</feature>
<gene>
    <name evidence="11" type="ORF">COCSUDRAFT_40871</name>
</gene>
<dbReference type="GO" id="GO:0005730">
    <property type="term" value="C:nucleolus"/>
    <property type="evidence" value="ECO:0007669"/>
    <property type="project" value="UniProtKB-SubCell"/>
</dbReference>
<evidence type="ECO:0000256" key="1">
    <source>
        <dbReference type="ARBA" id="ARBA00004604"/>
    </source>
</evidence>
<dbReference type="Gene3D" id="3.40.50.300">
    <property type="entry name" value="P-loop containing nucleotide triphosphate hydrolases"/>
    <property type="match status" value="1"/>
</dbReference>
<proteinExistence type="inferred from homology"/>
<evidence type="ECO:0000313" key="12">
    <source>
        <dbReference type="Proteomes" id="UP000007264"/>
    </source>
</evidence>
<keyword evidence="7" id="KW-0067">ATP-binding</keyword>
<evidence type="ECO:0000256" key="2">
    <source>
        <dbReference type="ARBA" id="ARBA00011003"/>
    </source>
</evidence>
<dbReference type="AlphaFoldDB" id="I0Z1G8"/>
<keyword evidence="5" id="KW-0547">Nucleotide-binding</keyword>